<reference evidence="8" key="1">
    <citation type="submission" date="2014-06" db="EMBL/GenBank/DDBJ databases">
        <authorList>
            <person name="Berkman P.J."/>
        </authorList>
    </citation>
    <scope>NUCLEOTIDE SEQUENCE [LARGE SCALE GENOMIC DNA]</scope>
</reference>
<dbReference type="STRING" id="49012.A0A0F7S467"/>
<feature type="region of interest" description="Disordered" evidence="5">
    <location>
        <begin position="335"/>
        <end position="439"/>
    </location>
</feature>
<feature type="compositionally biased region" description="Basic and acidic residues" evidence="5">
    <location>
        <begin position="690"/>
        <end position="705"/>
    </location>
</feature>
<evidence type="ECO:0000256" key="1">
    <source>
        <dbReference type="ARBA" id="ARBA00004167"/>
    </source>
</evidence>
<keyword evidence="8" id="KW-1185">Reference proteome</keyword>
<evidence type="ECO:0000256" key="3">
    <source>
        <dbReference type="ARBA" id="ARBA00022989"/>
    </source>
</evidence>
<proteinExistence type="predicted"/>
<feature type="region of interest" description="Disordered" evidence="5">
    <location>
        <begin position="463"/>
        <end position="550"/>
    </location>
</feature>
<dbReference type="InterPro" id="IPR051694">
    <property type="entry name" value="Immunoregulatory_rcpt-like"/>
</dbReference>
<feature type="region of interest" description="Disordered" evidence="5">
    <location>
        <begin position="284"/>
        <end position="305"/>
    </location>
</feature>
<dbReference type="GO" id="GO:0071944">
    <property type="term" value="C:cell periphery"/>
    <property type="evidence" value="ECO:0007669"/>
    <property type="project" value="UniProtKB-ARBA"/>
</dbReference>
<feature type="region of interest" description="Disordered" evidence="5">
    <location>
        <begin position="647"/>
        <end position="741"/>
    </location>
</feature>
<dbReference type="EMBL" id="CCFA01000094">
    <property type="protein sequence ID" value="CDW93905.1"/>
    <property type="molecule type" value="Genomic_DNA"/>
</dbReference>
<evidence type="ECO:0000256" key="6">
    <source>
        <dbReference type="SAM" id="Phobius"/>
    </source>
</evidence>
<dbReference type="AlphaFoldDB" id="A0A0F7S467"/>
<gene>
    <name evidence="7" type="primary">SSCI01070.1</name>
</gene>
<accession>A0A0F7S467</accession>
<feature type="compositionally biased region" description="Polar residues" evidence="5">
    <location>
        <begin position="393"/>
        <end position="415"/>
    </location>
</feature>
<feature type="region of interest" description="Disordered" evidence="5">
    <location>
        <begin position="597"/>
        <end position="630"/>
    </location>
</feature>
<name>A0A0F7S467_9BASI</name>
<organism evidence="7 8">
    <name type="scientific">Sporisorium scitamineum</name>
    <dbReference type="NCBI Taxonomy" id="49012"/>
    <lineage>
        <taxon>Eukaryota</taxon>
        <taxon>Fungi</taxon>
        <taxon>Dikarya</taxon>
        <taxon>Basidiomycota</taxon>
        <taxon>Ustilaginomycotina</taxon>
        <taxon>Ustilaginomycetes</taxon>
        <taxon>Ustilaginales</taxon>
        <taxon>Ustilaginaceae</taxon>
        <taxon>Sporisorium</taxon>
    </lineage>
</organism>
<evidence type="ECO:0000256" key="5">
    <source>
        <dbReference type="SAM" id="MobiDB-lite"/>
    </source>
</evidence>
<evidence type="ECO:0000313" key="8">
    <source>
        <dbReference type="Proteomes" id="UP000242770"/>
    </source>
</evidence>
<dbReference type="GO" id="GO:0016020">
    <property type="term" value="C:membrane"/>
    <property type="evidence" value="ECO:0007669"/>
    <property type="project" value="UniProtKB-SubCell"/>
</dbReference>
<feature type="compositionally biased region" description="Polar residues" evidence="5">
    <location>
        <begin position="679"/>
        <end position="689"/>
    </location>
</feature>
<keyword evidence="4 6" id="KW-0472">Membrane</keyword>
<keyword evidence="3 6" id="KW-1133">Transmembrane helix</keyword>
<feature type="compositionally biased region" description="Polar residues" evidence="5">
    <location>
        <begin position="482"/>
        <end position="508"/>
    </location>
</feature>
<feature type="region of interest" description="Disordered" evidence="5">
    <location>
        <begin position="32"/>
        <end position="75"/>
    </location>
</feature>
<feature type="compositionally biased region" description="Basic and acidic residues" evidence="5">
    <location>
        <begin position="531"/>
        <end position="548"/>
    </location>
</feature>
<evidence type="ECO:0000313" key="7">
    <source>
        <dbReference type="EMBL" id="CDW93905.1"/>
    </source>
</evidence>
<keyword evidence="2 6" id="KW-0812">Transmembrane</keyword>
<feature type="compositionally biased region" description="Polar residues" evidence="5">
    <location>
        <begin position="345"/>
        <end position="356"/>
    </location>
</feature>
<comment type="subcellular location">
    <subcellularLocation>
        <location evidence="1">Membrane</location>
        <topology evidence="1">Single-pass membrane protein</topology>
    </subcellularLocation>
</comment>
<protein>
    <submittedName>
        <fullName evidence="7">Uncharacterized protein</fullName>
    </submittedName>
</protein>
<evidence type="ECO:0000256" key="4">
    <source>
        <dbReference type="ARBA" id="ARBA00023136"/>
    </source>
</evidence>
<evidence type="ECO:0000256" key="2">
    <source>
        <dbReference type="ARBA" id="ARBA00022692"/>
    </source>
</evidence>
<dbReference type="Proteomes" id="UP000242770">
    <property type="component" value="Unassembled WGS sequence"/>
</dbReference>
<dbReference type="PANTHER" id="PTHR15549:SF26">
    <property type="entry name" value="AXIAL BUDDING PATTERN PROTEIN 2-RELATED"/>
    <property type="match status" value="1"/>
</dbReference>
<feature type="transmembrane region" description="Helical" evidence="6">
    <location>
        <begin position="78"/>
        <end position="102"/>
    </location>
</feature>
<dbReference type="PANTHER" id="PTHR15549">
    <property type="entry name" value="PAIRED IMMUNOGLOBULIN-LIKE TYPE 2 RECEPTOR"/>
    <property type="match status" value="1"/>
</dbReference>
<sequence>MSATVVTVPVTVTASESVVVVTSTIAASDLPGYTSTPTSSATASASSSASGAASSSSSSTNGASSGGNSSSHHSSTPIGAIVGGAVGGVALLAFLIVLACLYRKRSNAKKKAQNLFPDDTNEKGPAVIAGLPPNPSGSRLRPTWANYSNSIQMTDAGSSMPLLENDMSLYSGSQLNAAATTSDARSAHIHRPSTTSLAPSFMMGSVASFPHSHSSHYAQPINSASINGQDGPSAFTGGYPDVHRSAYYEPYMPPGVDPRSMPASAMAGVSAAAAYHNANVASSMPGSPPPMMDARAHAGNPGVSSLPMGAAPSDYAAASEFARMRGVPQGGHVGDSAWSGAVSPTHANSRRGSNASALAMPPAASQLLEASAHSQSEVDSLQHRRPPAAGLSGYQSNLNTIPGSTAASEAASTDQHSMHSAAFGNRGDRSIPPKLPSIPASSPLIVQDATSFAPLSSLSTGADLPAGHSAATPRLTAEPGTDTLQSSDPSNGGTFNSDGTYNTYTGATKGQLRVVGSNDTHSRASPTIAEEDGHAKQPRRDMSGDSKTSEFLVDAQGKPQLGAAGRRLGQHSANNSTSSINKTGSRLIEMLDVDEQPRVPDSVTGGDEQVSKQTASPARPPFWKERSRSAQSITKVFRSSPLLNANNAPSAALPAHHARADGQAADPSREHLPPLDLSGSMTGSASRSDSPNKDGDADMWKESSKSKPTSALRKWTTKKTPKTTCKNASADNQVDVDQLFS</sequence>